<evidence type="ECO:0000256" key="5">
    <source>
        <dbReference type="ARBA" id="ARBA00022777"/>
    </source>
</evidence>
<dbReference type="STRING" id="490629.SAMN05216266_108131"/>
<evidence type="ECO:0000256" key="7">
    <source>
        <dbReference type="SAM" id="MobiDB-lite"/>
    </source>
</evidence>
<evidence type="ECO:0000256" key="3">
    <source>
        <dbReference type="ARBA" id="ARBA00022679"/>
    </source>
</evidence>
<keyword evidence="6" id="KW-0067">ATP-binding</keyword>
<feature type="domain" description="Protein kinase" evidence="9">
    <location>
        <begin position="12"/>
        <end position="257"/>
    </location>
</feature>
<evidence type="ECO:0000256" key="1">
    <source>
        <dbReference type="ARBA" id="ARBA00012513"/>
    </source>
</evidence>
<dbReference type="GO" id="GO:0005524">
    <property type="term" value="F:ATP binding"/>
    <property type="evidence" value="ECO:0007669"/>
    <property type="project" value="UniProtKB-KW"/>
</dbReference>
<evidence type="ECO:0000256" key="4">
    <source>
        <dbReference type="ARBA" id="ARBA00022741"/>
    </source>
</evidence>
<evidence type="ECO:0000256" key="8">
    <source>
        <dbReference type="SAM" id="Phobius"/>
    </source>
</evidence>
<dbReference type="AlphaFoldDB" id="A0A1I1A2H2"/>
<dbReference type="PROSITE" id="PS50011">
    <property type="entry name" value="PROTEIN_KINASE_DOM"/>
    <property type="match status" value="1"/>
</dbReference>
<dbReference type="OrthoDB" id="9762169at2"/>
<evidence type="ECO:0000256" key="6">
    <source>
        <dbReference type="ARBA" id="ARBA00022840"/>
    </source>
</evidence>
<evidence type="ECO:0000313" key="10">
    <source>
        <dbReference type="EMBL" id="SFB32189.1"/>
    </source>
</evidence>
<keyword evidence="11" id="KW-1185">Reference proteome</keyword>
<dbReference type="CDD" id="cd14014">
    <property type="entry name" value="STKc_PknB_like"/>
    <property type="match status" value="1"/>
</dbReference>
<keyword evidence="3" id="KW-0808">Transferase</keyword>
<dbReference type="InterPro" id="IPR011009">
    <property type="entry name" value="Kinase-like_dom_sf"/>
</dbReference>
<feature type="compositionally biased region" description="Low complexity" evidence="7">
    <location>
        <begin position="271"/>
        <end position="301"/>
    </location>
</feature>
<dbReference type="PANTHER" id="PTHR43289:SF6">
    <property type="entry name" value="SERINE_THREONINE-PROTEIN KINASE NEKL-3"/>
    <property type="match status" value="1"/>
</dbReference>
<gene>
    <name evidence="10" type="ORF">SAMN05216266_108131</name>
</gene>
<dbReference type="Gene3D" id="1.10.510.10">
    <property type="entry name" value="Transferase(Phosphotransferase) domain 1"/>
    <property type="match status" value="1"/>
</dbReference>
<evidence type="ECO:0000313" key="11">
    <source>
        <dbReference type="Proteomes" id="UP000243799"/>
    </source>
</evidence>
<evidence type="ECO:0000259" key="9">
    <source>
        <dbReference type="PROSITE" id="PS50011"/>
    </source>
</evidence>
<organism evidence="10 11">
    <name type="scientific">Amycolatopsis marina</name>
    <dbReference type="NCBI Taxonomy" id="490629"/>
    <lineage>
        <taxon>Bacteria</taxon>
        <taxon>Bacillati</taxon>
        <taxon>Actinomycetota</taxon>
        <taxon>Actinomycetes</taxon>
        <taxon>Pseudonocardiales</taxon>
        <taxon>Pseudonocardiaceae</taxon>
        <taxon>Amycolatopsis</taxon>
    </lineage>
</organism>
<accession>A0A1I1A2H2</accession>
<dbReference type="Proteomes" id="UP000243799">
    <property type="component" value="Unassembled WGS sequence"/>
</dbReference>
<reference evidence="11" key="1">
    <citation type="submission" date="2016-10" db="EMBL/GenBank/DDBJ databases">
        <authorList>
            <person name="Varghese N."/>
            <person name="Submissions S."/>
        </authorList>
    </citation>
    <scope>NUCLEOTIDE SEQUENCE [LARGE SCALE GENOMIC DNA]</scope>
    <source>
        <strain evidence="11">CGMCC 4.3568</strain>
    </source>
</reference>
<keyword evidence="8" id="KW-0812">Transmembrane</keyword>
<feature type="region of interest" description="Disordered" evidence="7">
    <location>
        <begin position="271"/>
        <end position="311"/>
    </location>
</feature>
<feature type="transmembrane region" description="Helical" evidence="8">
    <location>
        <begin position="317"/>
        <end position="340"/>
    </location>
</feature>
<dbReference type="GO" id="GO:0004674">
    <property type="term" value="F:protein serine/threonine kinase activity"/>
    <property type="evidence" value="ECO:0007669"/>
    <property type="project" value="UniProtKB-KW"/>
</dbReference>
<evidence type="ECO:0000256" key="2">
    <source>
        <dbReference type="ARBA" id="ARBA00022527"/>
    </source>
</evidence>
<name>A0A1I1A2H2_9PSEU</name>
<dbReference type="PANTHER" id="PTHR43289">
    <property type="entry name" value="MITOGEN-ACTIVATED PROTEIN KINASE KINASE KINASE 20-RELATED"/>
    <property type="match status" value="1"/>
</dbReference>
<keyword evidence="4" id="KW-0547">Nucleotide-binding</keyword>
<dbReference type="Gene3D" id="3.30.200.20">
    <property type="entry name" value="Phosphorylase Kinase, domain 1"/>
    <property type="match status" value="1"/>
</dbReference>
<proteinExistence type="predicted"/>
<protein>
    <recommendedName>
        <fullName evidence="1">non-specific serine/threonine protein kinase</fullName>
        <ecNumber evidence="1">2.7.11.1</ecNumber>
    </recommendedName>
</protein>
<dbReference type="RefSeq" id="WP_091673852.1">
    <property type="nucleotide sequence ID" value="NZ_FOKG01000008.1"/>
</dbReference>
<sequence length="341" mass="35620">MATEGTHVGGRYRLDQPIGRGHAGIVWLAYDTRLHRTVAAKRLYIAPDLDPAQAEQRRAVALQEGRDAIRVVHPNAISVLDALREGDDVWLVMEYVPSRNMADFLAEHGRLTPEQAAFLGGQLGSALAVAHSVGVPHRVLEPGNVLLADDGGVKITDIGISGSPPDPAYRAPEVARGEPATAASDAFSLGATLFAAVEGAPPFGSEGTGDQAAPTHAGPLTGALLKLLRSDPAKRPTMPDTVTALGAITQGRQQAFVPPTAPAMPTVRAMAAAAPGQPQYASSGPQQPPAQQRPQQHQVRPSAPPPAPTRTGPNVRAWVLTAAAILLAILLGVLVVELLFL</sequence>
<keyword evidence="8" id="KW-1133">Transmembrane helix</keyword>
<dbReference type="InterPro" id="IPR000719">
    <property type="entry name" value="Prot_kinase_dom"/>
</dbReference>
<dbReference type="EMBL" id="FOKG01000008">
    <property type="protein sequence ID" value="SFB32189.1"/>
    <property type="molecule type" value="Genomic_DNA"/>
</dbReference>
<keyword evidence="2 10" id="KW-0723">Serine/threonine-protein kinase</keyword>
<keyword evidence="8" id="KW-0472">Membrane</keyword>
<keyword evidence="5 10" id="KW-0418">Kinase</keyword>
<dbReference type="Pfam" id="PF00069">
    <property type="entry name" value="Pkinase"/>
    <property type="match status" value="1"/>
</dbReference>
<dbReference type="SUPFAM" id="SSF56112">
    <property type="entry name" value="Protein kinase-like (PK-like)"/>
    <property type="match status" value="1"/>
</dbReference>
<dbReference type="EC" id="2.7.11.1" evidence="1"/>